<evidence type="ECO:0000313" key="1">
    <source>
        <dbReference type="EMBL" id="CAD6211042.1"/>
    </source>
</evidence>
<proteinExistence type="predicted"/>
<comment type="caution">
    <text evidence="1">The sequence shown here is derived from an EMBL/GenBank/DDBJ whole genome shotgun (WGS) entry which is preliminary data.</text>
</comment>
<evidence type="ECO:0000313" key="2">
    <source>
        <dbReference type="Proteomes" id="UP000604825"/>
    </source>
</evidence>
<organism evidence="1 2">
    <name type="scientific">Miscanthus lutarioriparius</name>
    <dbReference type="NCBI Taxonomy" id="422564"/>
    <lineage>
        <taxon>Eukaryota</taxon>
        <taxon>Viridiplantae</taxon>
        <taxon>Streptophyta</taxon>
        <taxon>Embryophyta</taxon>
        <taxon>Tracheophyta</taxon>
        <taxon>Spermatophyta</taxon>
        <taxon>Magnoliopsida</taxon>
        <taxon>Liliopsida</taxon>
        <taxon>Poales</taxon>
        <taxon>Poaceae</taxon>
        <taxon>PACMAD clade</taxon>
        <taxon>Panicoideae</taxon>
        <taxon>Andropogonodae</taxon>
        <taxon>Andropogoneae</taxon>
        <taxon>Saccharinae</taxon>
        <taxon>Miscanthus</taxon>
    </lineage>
</organism>
<protein>
    <submittedName>
        <fullName evidence="1">Uncharacterized protein</fullName>
    </submittedName>
</protein>
<gene>
    <name evidence="1" type="ORF">NCGR_LOCUS7056</name>
</gene>
<name>A0A811MUM3_9POAL</name>
<dbReference type="OrthoDB" id="10549179at2759"/>
<keyword evidence="2" id="KW-1185">Reference proteome</keyword>
<reference evidence="1" key="1">
    <citation type="submission" date="2020-10" db="EMBL/GenBank/DDBJ databases">
        <authorList>
            <person name="Han B."/>
            <person name="Lu T."/>
            <person name="Zhao Q."/>
            <person name="Huang X."/>
            <person name="Zhao Y."/>
        </authorList>
    </citation>
    <scope>NUCLEOTIDE SEQUENCE</scope>
</reference>
<sequence>MTRAEGTEGFPAILRELMWRANFSIALEYTVYSTQISPSLVEYSASVFLHPHLMEGRAERSHTFIGIGSSPEAAVQHCAYNAVECLRRRYSELNNSYTFSYFPYQVHGSVNEVLYPHPIYDEVMESWRMSELIQAYRCMSFELNIARRQLEQLTTELEELEASNPIPARVTGEPVFLNVADIVDEPCLFPADCGRPY</sequence>
<dbReference type="EMBL" id="CAJGYO010000002">
    <property type="protein sequence ID" value="CAD6211042.1"/>
    <property type="molecule type" value="Genomic_DNA"/>
</dbReference>
<accession>A0A811MUM3</accession>
<dbReference type="Proteomes" id="UP000604825">
    <property type="component" value="Unassembled WGS sequence"/>
</dbReference>
<dbReference type="AlphaFoldDB" id="A0A811MUM3"/>